<dbReference type="PANTHER" id="PTHR43033:SF1">
    <property type="entry name" value="TRNA(ILE)-LYSIDINE SYNTHASE-RELATED"/>
    <property type="match status" value="1"/>
</dbReference>
<dbReference type="Proteomes" id="UP000595373">
    <property type="component" value="Chromosome"/>
</dbReference>
<dbReference type="AlphaFoldDB" id="A0A9Q6Z2J7"/>
<dbReference type="SMART" id="SM00977">
    <property type="entry name" value="TilS_C"/>
    <property type="match status" value="1"/>
</dbReference>
<dbReference type="PANTHER" id="PTHR43033">
    <property type="entry name" value="TRNA(ILE)-LYSIDINE SYNTHASE-RELATED"/>
    <property type="match status" value="1"/>
</dbReference>
<evidence type="ECO:0000256" key="1">
    <source>
        <dbReference type="ARBA" id="ARBA00004496"/>
    </source>
</evidence>
<keyword evidence="6 8" id="KW-0067">ATP-binding</keyword>
<dbReference type="NCBIfam" id="TIGR02432">
    <property type="entry name" value="lysidine_TilS_N"/>
    <property type="match status" value="1"/>
</dbReference>
<gene>
    <name evidence="8 10" type="primary">tilS</name>
    <name evidence="10" type="ORF">JFL49_05045</name>
</gene>
<evidence type="ECO:0000313" key="11">
    <source>
        <dbReference type="Proteomes" id="UP000595373"/>
    </source>
</evidence>
<comment type="similarity">
    <text evidence="8">Belongs to the tRNA(Ile)-lysidine synthase family.</text>
</comment>
<dbReference type="InterPro" id="IPR012795">
    <property type="entry name" value="tRNA_Ile_lys_synt_N"/>
</dbReference>
<comment type="catalytic activity">
    <reaction evidence="7 8">
        <text>cytidine(34) in tRNA(Ile2) + L-lysine + ATP = lysidine(34) in tRNA(Ile2) + AMP + diphosphate + H(+)</text>
        <dbReference type="Rhea" id="RHEA:43744"/>
        <dbReference type="Rhea" id="RHEA-COMP:10625"/>
        <dbReference type="Rhea" id="RHEA-COMP:10670"/>
        <dbReference type="ChEBI" id="CHEBI:15378"/>
        <dbReference type="ChEBI" id="CHEBI:30616"/>
        <dbReference type="ChEBI" id="CHEBI:32551"/>
        <dbReference type="ChEBI" id="CHEBI:33019"/>
        <dbReference type="ChEBI" id="CHEBI:82748"/>
        <dbReference type="ChEBI" id="CHEBI:83665"/>
        <dbReference type="ChEBI" id="CHEBI:456215"/>
        <dbReference type="EC" id="6.3.4.19"/>
    </reaction>
</comment>
<dbReference type="GO" id="GO:0005524">
    <property type="term" value="F:ATP binding"/>
    <property type="evidence" value="ECO:0007669"/>
    <property type="project" value="UniProtKB-UniRule"/>
</dbReference>
<dbReference type="Pfam" id="PF11734">
    <property type="entry name" value="TilS_C"/>
    <property type="match status" value="1"/>
</dbReference>
<evidence type="ECO:0000313" key="10">
    <source>
        <dbReference type="EMBL" id="QQF83266.1"/>
    </source>
</evidence>
<dbReference type="GO" id="GO:0006400">
    <property type="term" value="P:tRNA modification"/>
    <property type="evidence" value="ECO:0007669"/>
    <property type="project" value="UniProtKB-UniRule"/>
</dbReference>
<dbReference type="SUPFAM" id="SSF56037">
    <property type="entry name" value="PheT/TilS domain"/>
    <property type="match status" value="1"/>
</dbReference>
<dbReference type="EMBL" id="CP066558">
    <property type="protein sequence ID" value="QQF83266.1"/>
    <property type="molecule type" value="Genomic_DNA"/>
</dbReference>
<comment type="subcellular location">
    <subcellularLocation>
        <location evidence="1 8">Cytoplasm</location>
    </subcellularLocation>
</comment>
<proteinExistence type="inferred from homology"/>
<dbReference type="Pfam" id="PF01171">
    <property type="entry name" value="ATP_bind_3"/>
    <property type="match status" value="1"/>
</dbReference>
<sequence>MDLLQQLQNQLNQFPSHTKLLLGFSGGLDSTVLLSLLAKLRKKQPHLSLRAIHIHHGLSQNADNWAIHCRQICQQLDISFLCEKVTINPRKGIEADAREARYQAIANHLQDNEILVTAHHQQDQTETFLLALKRGSGLQGLGAMQIQSVVFNLPIFRPLLHCTRQQLEQYAKTEKLSWIEDESNADNRYERNFLRNDILPKLRQRWQSIDNAVQRSAQHCFEQQQLINELLNDEFNKIYDKFDRTLSIANFATYSILKQKALLRTWLQHLHILMPSTIQLDNIMRNMIQAQEDRNPTCRLGNQVLRRYQKRLYATPILQDLSHIRLDIQANECINLPDNLGEICLLTKNEHLQVTWQDKQILLPLTQEKIEIRFRYSGKVKLPQGFHQEMKKCWQDHNVPVWQRTRIPLIFYGNKFKSAVGFFNNCE</sequence>
<comment type="function">
    <text evidence="8">Ligates lysine onto the cytidine present at position 34 of the AUA codon-specific tRNA(Ile) that contains the anticodon CAU, in an ATP-dependent manner. Cytidine is converted to lysidine, thus changing the amino acid specificity of the tRNA from methionine to isoleucine.</text>
</comment>
<dbReference type="RefSeq" id="WP_075293908.1">
    <property type="nucleotide sequence ID" value="NZ_CP018802.1"/>
</dbReference>
<evidence type="ECO:0000256" key="7">
    <source>
        <dbReference type="ARBA" id="ARBA00048539"/>
    </source>
</evidence>
<evidence type="ECO:0000256" key="4">
    <source>
        <dbReference type="ARBA" id="ARBA00022694"/>
    </source>
</evidence>
<dbReference type="InterPro" id="IPR012094">
    <property type="entry name" value="tRNA_Ile_lys_synt"/>
</dbReference>
<dbReference type="NCBIfam" id="TIGR02433">
    <property type="entry name" value="lysidine_TilS_C"/>
    <property type="match status" value="1"/>
</dbReference>
<dbReference type="SUPFAM" id="SSF82829">
    <property type="entry name" value="MesJ substrate recognition domain-like"/>
    <property type="match status" value="1"/>
</dbReference>
<dbReference type="InterPro" id="IPR011063">
    <property type="entry name" value="TilS/TtcA_N"/>
</dbReference>
<dbReference type="Pfam" id="PF09179">
    <property type="entry name" value="TilS"/>
    <property type="match status" value="1"/>
</dbReference>
<feature type="binding site" evidence="8">
    <location>
        <begin position="25"/>
        <end position="30"/>
    </location>
    <ligand>
        <name>ATP</name>
        <dbReference type="ChEBI" id="CHEBI:30616"/>
    </ligand>
</feature>
<evidence type="ECO:0000256" key="3">
    <source>
        <dbReference type="ARBA" id="ARBA00022598"/>
    </source>
</evidence>
<dbReference type="HAMAP" id="MF_01161">
    <property type="entry name" value="tRNA_Ile_lys_synt"/>
    <property type="match status" value="1"/>
</dbReference>
<dbReference type="Gene3D" id="3.40.50.620">
    <property type="entry name" value="HUPs"/>
    <property type="match status" value="1"/>
</dbReference>
<dbReference type="GO" id="GO:0032267">
    <property type="term" value="F:tRNA(Ile)-lysidine synthase activity"/>
    <property type="evidence" value="ECO:0007669"/>
    <property type="project" value="UniProtKB-EC"/>
</dbReference>
<dbReference type="EC" id="6.3.4.19" evidence="8"/>
<evidence type="ECO:0000256" key="8">
    <source>
        <dbReference type="HAMAP-Rule" id="MF_01161"/>
    </source>
</evidence>
<evidence type="ECO:0000256" key="6">
    <source>
        <dbReference type="ARBA" id="ARBA00022840"/>
    </source>
</evidence>
<dbReference type="Gene3D" id="1.20.59.20">
    <property type="match status" value="1"/>
</dbReference>
<dbReference type="OrthoDB" id="9807403at2"/>
<evidence type="ECO:0000256" key="5">
    <source>
        <dbReference type="ARBA" id="ARBA00022741"/>
    </source>
</evidence>
<organism evidence="10 11">
    <name type="scientific">Histophilus somni</name>
    <name type="common">Haemophilus somnus</name>
    <dbReference type="NCBI Taxonomy" id="731"/>
    <lineage>
        <taxon>Bacteria</taxon>
        <taxon>Pseudomonadati</taxon>
        <taxon>Pseudomonadota</taxon>
        <taxon>Gammaproteobacteria</taxon>
        <taxon>Pasteurellales</taxon>
        <taxon>Pasteurellaceae</taxon>
        <taxon>Histophilus</taxon>
    </lineage>
</organism>
<keyword evidence="11" id="KW-1185">Reference proteome</keyword>
<dbReference type="GO" id="GO:0005737">
    <property type="term" value="C:cytoplasm"/>
    <property type="evidence" value="ECO:0007669"/>
    <property type="project" value="UniProtKB-SubCell"/>
</dbReference>
<feature type="domain" description="Lysidine-tRNA(Ile) synthetase C-terminal" evidence="9">
    <location>
        <begin position="370"/>
        <end position="426"/>
    </location>
</feature>
<evidence type="ECO:0000259" key="9">
    <source>
        <dbReference type="SMART" id="SM00977"/>
    </source>
</evidence>
<dbReference type="InterPro" id="IPR015262">
    <property type="entry name" value="tRNA_Ile_lys_synt_subst-bd"/>
</dbReference>
<keyword evidence="3 8" id="KW-0436">Ligase</keyword>
<dbReference type="InterPro" id="IPR014729">
    <property type="entry name" value="Rossmann-like_a/b/a_fold"/>
</dbReference>
<name>A0A9Q6Z2J7_HISSO</name>
<keyword evidence="5 8" id="KW-0547">Nucleotide-binding</keyword>
<evidence type="ECO:0000256" key="2">
    <source>
        <dbReference type="ARBA" id="ARBA00022490"/>
    </source>
</evidence>
<dbReference type="CDD" id="cd01992">
    <property type="entry name" value="TilS_N"/>
    <property type="match status" value="1"/>
</dbReference>
<protein>
    <recommendedName>
        <fullName evidence="8">tRNA(Ile)-lysidine synthase</fullName>
        <ecNumber evidence="8">6.3.4.19</ecNumber>
    </recommendedName>
    <alternativeName>
        <fullName evidence="8">tRNA(Ile)-2-lysyl-cytidine synthase</fullName>
    </alternativeName>
    <alternativeName>
        <fullName evidence="8">tRNA(Ile)-lysidine synthetase</fullName>
    </alternativeName>
</protein>
<reference evidence="10 11" key="1">
    <citation type="submission" date="2020-12" db="EMBL/GenBank/DDBJ databases">
        <title>ASc-MMNZ-VFA-070.</title>
        <authorList>
            <person name="Schryvers A."/>
            <person name="Mostafa Nazari M."/>
            <person name="Farshchi Andisi V."/>
            <person name="Timsit E."/>
            <person name="Walter Morck D."/>
        </authorList>
    </citation>
    <scope>NUCLEOTIDE SEQUENCE [LARGE SCALE GENOMIC DNA]</scope>
    <source>
        <strain evidence="10 11">ASc-MMNZ-VFA-070</strain>
    </source>
</reference>
<keyword evidence="4 8" id="KW-0819">tRNA processing</keyword>
<dbReference type="SUPFAM" id="SSF52402">
    <property type="entry name" value="Adenine nucleotide alpha hydrolases-like"/>
    <property type="match status" value="1"/>
</dbReference>
<dbReference type="InterPro" id="IPR012796">
    <property type="entry name" value="Lysidine-tRNA-synth_C"/>
</dbReference>
<comment type="domain">
    <text evidence="8">The N-terminal region contains the highly conserved SGGXDS motif, predicted to be a P-loop motif involved in ATP binding.</text>
</comment>
<keyword evidence="2 8" id="KW-0963">Cytoplasm</keyword>
<accession>A0A9Q6Z2J7</accession>